<dbReference type="Proteomes" id="UP000326287">
    <property type="component" value="Chromosome"/>
</dbReference>
<evidence type="ECO:0000256" key="1">
    <source>
        <dbReference type="ARBA" id="ARBA00022729"/>
    </source>
</evidence>
<evidence type="ECO:0000256" key="3">
    <source>
        <dbReference type="SAM" id="Phobius"/>
    </source>
</evidence>
<reference evidence="4 5" key="1">
    <citation type="submission" date="2019-02" db="EMBL/GenBank/DDBJ databases">
        <authorList>
            <person name="Li S.-H."/>
        </authorList>
    </citation>
    <scope>NUCLEOTIDE SEQUENCE [LARGE SCALE GENOMIC DNA]</scope>
    <source>
        <strain evidence="4 5">IMCC14385</strain>
    </source>
</reference>
<dbReference type="PANTHER" id="PTHR43037">
    <property type="entry name" value="UNNAMED PRODUCT-RELATED"/>
    <property type="match status" value="1"/>
</dbReference>
<dbReference type="EMBL" id="CP036422">
    <property type="protein sequence ID" value="QFU77077.1"/>
    <property type="molecule type" value="Genomic_DNA"/>
</dbReference>
<organism evidence="4 5">
    <name type="scientific">Halioglobus maricola</name>
    <dbReference type="NCBI Taxonomy" id="2601894"/>
    <lineage>
        <taxon>Bacteria</taxon>
        <taxon>Pseudomonadati</taxon>
        <taxon>Pseudomonadota</taxon>
        <taxon>Gammaproteobacteria</taxon>
        <taxon>Cellvibrionales</taxon>
        <taxon>Halieaceae</taxon>
        <taxon>Halioglobus</taxon>
    </lineage>
</organism>
<evidence type="ECO:0000313" key="5">
    <source>
        <dbReference type="Proteomes" id="UP000326287"/>
    </source>
</evidence>
<feature type="transmembrane region" description="Helical" evidence="3">
    <location>
        <begin position="58"/>
        <end position="78"/>
    </location>
</feature>
<dbReference type="GO" id="GO:0016787">
    <property type="term" value="F:hydrolase activity"/>
    <property type="evidence" value="ECO:0007669"/>
    <property type="project" value="UniProtKB-KW"/>
</dbReference>
<dbReference type="InterPro" id="IPR010126">
    <property type="entry name" value="Esterase_phb"/>
</dbReference>
<dbReference type="SUPFAM" id="SSF53474">
    <property type="entry name" value="alpha/beta-Hydrolases"/>
    <property type="match status" value="1"/>
</dbReference>
<dbReference type="InterPro" id="IPR050955">
    <property type="entry name" value="Plant_Biomass_Hydrol_Est"/>
</dbReference>
<dbReference type="OrthoDB" id="5291933at2"/>
<keyword evidence="3" id="KW-0472">Membrane</keyword>
<dbReference type="KEGG" id="halc:EY643_16250"/>
<evidence type="ECO:0000256" key="2">
    <source>
        <dbReference type="ARBA" id="ARBA00022801"/>
    </source>
</evidence>
<keyword evidence="5" id="KW-1185">Reference proteome</keyword>
<dbReference type="AlphaFoldDB" id="A0A5P9NMR7"/>
<keyword evidence="3" id="KW-1133">Transmembrane helix</keyword>
<dbReference type="Pfam" id="PF10503">
    <property type="entry name" value="Esterase_PHB"/>
    <property type="match status" value="1"/>
</dbReference>
<dbReference type="InterPro" id="IPR029058">
    <property type="entry name" value="AB_hydrolase_fold"/>
</dbReference>
<protein>
    <submittedName>
        <fullName evidence="4">Polyhydroxybutyrate depolymerase</fullName>
    </submittedName>
</protein>
<name>A0A5P9NMR7_9GAMM</name>
<gene>
    <name evidence="4" type="ORF">EY643_16250</name>
</gene>
<dbReference type="Gene3D" id="3.40.50.1820">
    <property type="entry name" value="alpha/beta hydrolase"/>
    <property type="match status" value="1"/>
</dbReference>
<keyword evidence="1" id="KW-0732">Signal</keyword>
<dbReference type="PANTHER" id="PTHR43037:SF1">
    <property type="entry name" value="BLL1128 PROTEIN"/>
    <property type="match status" value="1"/>
</dbReference>
<evidence type="ECO:0000313" key="4">
    <source>
        <dbReference type="EMBL" id="QFU77077.1"/>
    </source>
</evidence>
<proteinExistence type="predicted"/>
<keyword evidence="2" id="KW-0378">Hydrolase</keyword>
<dbReference type="GO" id="GO:0005576">
    <property type="term" value="C:extracellular region"/>
    <property type="evidence" value="ECO:0007669"/>
    <property type="project" value="InterPro"/>
</dbReference>
<accession>A0A5P9NMR7</accession>
<sequence length="374" mass="40588">MKVLLLSKMMPALTTRKMRKASSSLTLCVCGSQRTRDGTCFRTAAPVGRKPMKLFFKYLALALVLVIVGLALTASWYLRWDEIEPPQLPGQVQGGSLEHEGLERNWLAYVPDAAGENPPLVLVLHGSMSDGTVARSGTFYSFDVLAAREGFVVAYPDGIEQHWNDCRMHANYAANQRNIDDVGFLRKLVADLAERHGIDQTRVYVTGISNGGHMAYRMAMEAPELIAGAAPVVANMPVPDNLDCEQRGEAVPMYILNGTDDGINPYGGGTVELFGDASRALVLSAEASATYWAELAGYSGAGVREALPQSNPDDDTSLERLVWNEADKAPVELMTVRGGGHQFLHPVYSGPRILGTTSHQADGAELIWAFFSSI</sequence>
<keyword evidence="3" id="KW-0812">Transmembrane</keyword>